<keyword evidence="2" id="KW-0804">Transcription</keyword>
<dbReference type="Pfam" id="PF11772">
    <property type="entry name" value="EpuA"/>
    <property type="match status" value="1"/>
</dbReference>
<dbReference type="AlphaFoldDB" id="A0A3M8D2G9"/>
<organism evidence="2 3">
    <name type="scientific">Brevibacillus fluminis</name>
    <dbReference type="NCBI Taxonomy" id="511487"/>
    <lineage>
        <taxon>Bacteria</taxon>
        <taxon>Bacillati</taxon>
        <taxon>Bacillota</taxon>
        <taxon>Bacilli</taxon>
        <taxon>Bacillales</taxon>
        <taxon>Paenibacillaceae</taxon>
        <taxon>Brevibacillus</taxon>
    </lineage>
</organism>
<evidence type="ECO:0000256" key="1">
    <source>
        <dbReference type="SAM" id="MobiDB-lite"/>
    </source>
</evidence>
<dbReference type="OrthoDB" id="2990424at2"/>
<evidence type="ECO:0000313" key="2">
    <source>
        <dbReference type="EMBL" id="RNB82068.1"/>
    </source>
</evidence>
<dbReference type="Proteomes" id="UP000271031">
    <property type="component" value="Unassembled WGS sequence"/>
</dbReference>
<accession>A0A3M8D2G9</accession>
<feature type="compositionally biased region" description="Basic and acidic residues" evidence="1">
    <location>
        <begin position="1"/>
        <end position="20"/>
    </location>
</feature>
<keyword evidence="2" id="KW-0240">DNA-directed RNA polymerase</keyword>
<reference evidence="2 3" key="1">
    <citation type="submission" date="2018-10" db="EMBL/GenBank/DDBJ databases">
        <title>Phylogenomics of Brevibacillus.</title>
        <authorList>
            <person name="Dunlap C."/>
        </authorList>
    </citation>
    <scope>NUCLEOTIDE SEQUENCE [LARGE SCALE GENOMIC DNA]</scope>
    <source>
        <strain evidence="2 3">JCM 15716</strain>
    </source>
</reference>
<proteinExistence type="predicted"/>
<keyword evidence="3" id="KW-1185">Reference proteome</keyword>
<dbReference type="InterPro" id="IPR024596">
    <property type="entry name" value="RNApol_su_b/EpuA"/>
</dbReference>
<gene>
    <name evidence="2" type="ORF">EDM56_24725</name>
</gene>
<dbReference type="EMBL" id="RHHQ01000021">
    <property type="protein sequence ID" value="RNB82068.1"/>
    <property type="molecule type" value="Genomic_DNA"/>
</dbReference>
<protein>
    <submittedName>
        <fullName evidence="2">DNA-directed RNA polymerase subunit beta</fullName>
    </submittedName>
</protein>
<dbReference type="GO" id="GO:0000428">
    <property type="term" value="C:DNA-directed RNA polymerase complex"/>
    <property type="evidence" value="ECO:0007669"/>
    <property type="project" value="UniProtKB-KW"/>
</dbReference>
<dbReference type="RefSeq" id="WP_122920602.1">
    <property type="nucleotide sequence ID" value="NZ_RHHQ01000021.1"/>
</dbReference>
<comment type="caution">
    <text evidence="2">The sequence shown here is derived from an EMBL/GenBank/DDBJ whole genome shotgun (WGS) entry which is preliminary data.</text>
</comment>
<sequence length="81" mass="9374">MNRVNERSFPRERPETEQQRPRRVNGWGRVAAKLLIVPFLLFFSLMIGLVIGYSVLGKLPASEVFQISTYKHMYDLIFSGT</sequence>
<name>A0A3M8D2G9_9BACL</name>
<evidence type="ECO:0000313" key="3">
    <source>
        <dbReference type="Proteomes" id="UP000271031"/>
    </source>
</evidence>
<feature type="region of interest" description="Disordered" evidence="1">
    <location>
        <begin position="1"/>
        <end position="22"/>
    </location>
</feature>